<evidence type="ECO:0000259" key="8">
    <source>
        <dbReference type="PROSITE" id="PS51745"/>
    </source>
</evidence>
<feature type="region of interest" description="Disordered" evidence="6">
    <location>
        <begin position="467"/>
        <end position="493"/>
    </location>
</feature>
<evidence type="ECO:0000313" key="9">
    <source>
        <dbReference type="EMBL" id="BAT77427.1"/>
    </source>
</evidence>
<keyword evidence="2" id="KW-0805">Transcription regulation</keyword>
<dbReference type="SMART" id="SM00666">
    <property type="entry name" value="PB1"/>
    <property type="match status" value="1"/>
</dbReference>
<dbReference type="Pfam" id="PF22922">
    <property type="entry name" value="GAF_NLP"/>
    <property type="match status" value="1"/>
</dbReference>
<dbReference type="OrthoDB" id="6270329at2759"/>
<dbReference type="PROSITE" id="PS51519">
    <property type="entry name" value="RWP_RK"/>
    <property type="match status" value="1"/>
</dbReference>
<evidence type="ECO:0000256" key="2">
    <source>
        <dbReference type="ARBA" id="ARBA00023015"/>
    </source>
</evidence>
<evidence type="ECO:0000256" key="6">
    <source>
        <dbReference type="SAM" id="MobiDB-lite"/>
    </source>
</evidence>
<dbReference type="GO" id="GO:0003677">
    <property type="term" value="F:DNA binding"/>
    <property type="evidence" value="ECO:0007669"/>
    <property type="project" value="UniProtKB-KW"/>
</dbReference>
<keyword evidence="5" id="KW-0539">Nucleus</keyword>
<dbReference type="AlphaFoldDB" id="A0A0S3R9W0"/>
<dbReference type="SUPFAM" id="SSF54277">
    <property type="entry name" value="CAD &amp; PB1 domains"/>
    <property type="match status" value="1"/>
</dbReference>
<dbReference type="InterPro" id="IPR034891">
    <property type="entry name" value="PB1_NLP"/>
</dbReference>
<organism evidence="9 10">
    <name type="scientific">Vigna angularis var. angularis</name>
    <dbReference type="NCBI Taxonomy" id="157739"/>
    <lineage>
        <taxon>Eukaryota</taxon>
        <taxon>Viridiplantae</taxon>
        <taxon>Streptophyta</taxon>
        <taxon>Embryophyta</taxon>
        <taxon>Tracheophyta</taxon>
        <taxon>Spermatophyta</taxon>
        <taxon>Magnoliopsida</taxon>
        <taxon>eudicotyledons</taxon>
        <taxon>Gunneridae</taxon>
        <taxon>Pentapetalae</taxon>
        <taxon>rosids</taxon>
        <taxon>fabids</taxon>
        <taxon>Fabales</taxon>
        <taxon>Fabaceae</taxon>
        <taxon>Papilionoideae</taxon>
        <taxon>50 kb inversion clade</taxon>
        <taxon>NPAAA clade</taxon>
        <taxon>indigoferoid/millettioid clade</taxon>
        <taxon>Phaseoleae</taxon>
        <taxon>Vigna</taxon>
    </lineage>
</organism>
<evidence type="ECO:0000313" key="10">
    <source>
        <dbReference type="Proteomes" id="UP000291084"/>
    </source>
</evidence>
<name>A0A0S3R9W0_PHAAN</name>
<proteinExistence type="predicted"/>
<dbReference type="PANTHER" id="PTHR32002">
    <property type="entry name" value="PROTEIN NLP8"/>
    <property type="match status" value="1"/>
</dbReference>
<keyword evidence="3" id="KW-0238">DNA-binding</keyword>
<evidence type="ECO:0000256" key="1">
    <source>
        <dbReference type="ARBA" id="ARBA00011726"/>
    </source>
</evidence>
<sequence>MEYGGFSDIFAPETEFMDELFVEGCWVETRVGCGTEASKWNRSMESNGAHIIFEEESEAESLMVGKRWWIGPRGNPGPSSSVKERLVVAVGYLKEYAKNSNMVIQVWVPARRGCEVGIHHHQDFPYTLDYTNNGDATGSFQFHEDWLSDHWPPNIRFLRTHDYTRLHHYDLRPGSLALPVFQRGTGICLGVVDILMPNNVNPDLHNLQGVDFRTPSLQNFIPPAMTVKGFDELYQGALNEIVQVLTCVCKAHELPLALTWAPCIQQGKSGCGHSNDENYVSTVDPACFVADVDVLGFLEACSEYHLLGGQGVVGTAFTTSKPCFANDITAFTKAEYPLAHHANMFGLHAAVAIPLRSVSSDFVLEFFLPKDCHDTQDQKQILNSLSMLVQQACRSLHVVLDKEEEEEELVSHHHHHHSKEMESSSWIAHMMEAQQKGKGVSVSLEYLQEPKQEFKVTTNGNEQVFSDLEGTSGAGVGGRRGGRKSGDKRRTKAEKTISLPVLRQYFAGSLKDAAKSIGGTWETHTCSFIFYQFPRYYYSVAIHNSLLLIAVCPTTLKRICRQHGITRWPSRKIKKVGHSLRKLQLVIDSVQGAEGAIQIGSFYTSFPELSSANGVSESPKINSDNSKFYSENGLFSNQGVTSTSSCSQSCNPSLNQSTTLINSNNNNIPEIILMSDKQSVVGASMQVHHPPIPISIPIPIQSLDALPPLPQTSSVWNTGGGTFRVKATFGDEKIRFSLQPNCGFRDLQMEIARRFNLKEMSKIQVKYLDDAQEWVLLTCDADLEECKDINRSSQSRTVRLFLFHASPLNHSTNAFGSTSPT</sequence>
<dbReference type="EMBL" id="AP015035">
    <property type="protein sequence ID" value="BAT77427.1"/>
    <property type="molecule type" value="Genomic_DNA"/>
</dbReference>
<evidence type="ECO:0008006" key="11">
    <source>
        <dbReference type="Google" id="ProtNLM"/>
    </source>
</evidence>
<dbReference type="CDD" id="cd06407">
    <property type="entry name" value="PB1_NLP"/>
    <property type="match status" value="1"/>
</dbReference>
<dbReference type="Pfam" id="PF00564">
    <property type="entry name" value="PB1"/>
    <property type="match status" value="1"/>
</dbReference>
<keyword evidence="4" id="KW-0804">Transcription</keyword>
<dbReference type="PANTHER" id="PTHR32002:SF46">
    <property type="entry name" value="PROTEIN NLP2"/>
    <property type="match status" value="1"/>
</dbReference>
<evidence type="ECO:0000256" key="3">
    <source>
        <dbReference type="ARBA" id="ARBA00023125"/>
    </source>
</evidence>
<evidence type="ECO:0000256" key="4">
    <source>
        <dbReference type="ARBA" id="ARBA00023163"/>
    </source>
</evidence>
<feature type="compositionally biased region" description="Basic residues" evidence="6">
    <location>
        <begin position="480"/>
        <end position="492"/>
    </location>
</feature>
<dbReference type="InterPro" id="IPR000270">
    <property type="entry name" value="PB1_dom"/>
</dbReference>
<evidence type="ECO:0000259" key="7">
    <source>
        <dbReference type="PROSITE" id="PS51519"/>
    </source>
</evidence>
<keyword evidence="10" id="KW-1185">Reference proteome</keyword>
<dbReference type="Pfam" id="PF02042">
    <property type="entry name" value="RWP-RK"/>
    <property type="match status" value="1"/>
</dbReference>
<accession>A0A0S3R9W0</accession>
<feature type="domain" description="PB1" evidence="8">
    <location>
        <begin position="722"/>
        <end position="805"/>
    </location>
</feature>
<protein>
    <recommendedName>
        <fullName evidence="11">PB1 domain-containing protein</fullName>
    </recommendedName>
</protein>
<dbReference type="InterPro" id="IPR053793">
    <property type="entry name" value="PB1-like"/>
</dbReference>
<dbReference type="InterPro" id="IPR055081">
    <property type="entry name" value="NLP1-9_GAF"/>
</dbReference>
<reference evidence="9 10" key="1">
    <citation type="journal article" date="2015" name="Sci. Rep.">
        <title>The power of single molecule real-time sequencing technology in the de novo assembly of a eukaryotic genome.</title>
        <authorList>
            <person name="Sakai H."/>
            <person name="Naito K."/>
            <person name="Ogiso-Tanaka E."/>
            <person name="Takahashi Y."/>
            <person name="Iseki K."/>
            <person name="Muto C."/>
            <person name="Satou K."/>
            <person name="Teruya K."/>
            <person name="Shiroma A."/>
            <person name="Shimoji M."/>
            <person name="Hirano T."/>
            <person name="Itoh T."/>
            <person name="Kaga A."/>
            <person name="Tomooka N."/>
        </authorList>
    </citation>
    <scope>NUCLEOTIDE SEQUENCE [LARGE SCALE GENOMIC DNA]</scope>
    <source>
        <strain evidence="10">cv. Shumari</strain>
    </source>
</reference>
<dbReference type="Proteomes" id="UP000291084">
    <property type="component" value="Chromosome 2"/>
</dbReference>
<dbReference type="PROSITE" id="PS51745">
    <property type="entry name" value="PB1"/>
    <property type="match status" value="1"/>
</dbReference>
<dbReference type="InterPro" id="IPR003035">
    <property type="entry name" value="RWP-RK_dom"/>
</dbReference>
<evidence type="ECO:0000256" key="5">
    <source>
        <dbReference type="ARBA" id="ARBA00023242"/>
    </source>
</evidence>
<gene>
    <name evidence="9" type="primary">Vigan.02G000600</name>
    <name evidence="9" type="ORF">VIGAN_02000600</name>
</gene>
<dbReference type="GO" id="GO:0003700">
    <property type="term" value="F:DNA-binding transcription factor activity"/>
    <property type="evidence" value="ECO:0007669"/>
    <property type="project" value="InterPro"/>
</dbReference>
<dbReference type="Gene3D" id="3.10.20.90">
    <property type="entry name" value="Phosphatidylinositol 3-kinase Catalytic Subunit, Chain A, domain 1"/>
    <property type="match status" value="1"/>
</dbReference>
<dbReference type="InterPro" id="IPR045012">
    <property type="entry name" value="NLP"/>
</dbReference>
<feature type="domain" description="RWP-RK" evidence="7">
    <location>
        <begin position="483"/>
        <end position="596"/>
    </location>
</feature>
<comment type="subunit">
    <text evidence="1">Homodimers and heterodimers.</text>
</comment>